<name>A0AAN9GGX9_9CAEN</name>
<comment type="caution">
    <text evidence="1">The sequence shown here is derived from an EMBL/GenBank/DDBJ whole genome shotgun (WGS) entry which is preliminary data.</text>
</comment>
<reference evidence="1 2" key="1">
    <citation type="submission" date="2024-02" db="EMBL/GenBank/DDBJ databases">
        <title>Chromosome-scale genome assembly of the rough periwinkle Littorina saxatilis.</title>
        <authorList>
            <person name="De Jode A."/>
            <person name="Faria R."/>
            <person name="Formenti G."/>
            <person name="Sims Y."/>
            <person name="Smith T.P."/>
            <person name="Tracey A."/>
            <person name="Wood J.M.D."/>
            <person name="Zagrodzka Z.B."/>
            <person name="Johannesson K."/>
            <person name="Butlin R.K."/>
            <person name="Leder E.H."/>
        </authorList>
    </citation>
    <scope>NUCLEOTIDE SEQUENCE [LARGE SCALE GENOMIC DNA]</scope>
    <source>
        <strain evidence="1">Snail1</strain>
        <tissue evidence="1">Muscle</tissue>
    </source>
</reference>
<sequence length="81" mass="9201">MITELEGVNHVCVTADCWTSRHSIFSQISPEPADEGDDEDEDDSVTSMFLCLKKPPPHPLCKRTSESLFSHHWTLFTPTLR</sequence>
<protein>
    <submittedName>
        <fullName evidence="1">Uncharacterized protein</fullName>
    </submittedName>
</protein>
<evidence type="ECO:0000313" key="2">
    <source>
        <dbReference type="Proteomes" id="UP001374579"/>
    </source>
</evidence>
<gene>
    <name evidence="1" type="ORF">V1264_017635</name>
</gene>
<dbReference type="AlphaFoldDB" id="A0AAN9GGX9"/>
<dbReference type="Proteomes" id="UP001374579">
    <property type="component" value="Unassembled WGS sequence"/>
</dbReference>
<dbReference type="EMBL" id="JBAMIC010000007">
    <property type="protein sequence ID" value="KAK7106370.1"/>
    <property type="molecule type" value="Genomic_DNA"/>
</dbReference>
<evidence type="ECO:0000313" key="1">
    <source>
        <dbReference type="EMBL" id="KAK7106370.1"/>
    </source>
</evidence>
<organism evidence="1 2">
    <name type="scientific">Littorina saxatilis</name>
    <dbReference type="NCBI Taxonomy" id="31220"/>
    <lineage>
        <taxon>Eukaryota</taxon>
        <taxon>Metazoa</taxon>
        <taxon>Spiralia</taxon>
        <taxon>Lophotrochozoa</taxon>
        <taxon>Mollusca</taxon>
        <taxon>Gastropoda</taxon>
        <taxon>Caenogastropoda</taxon>
        <taxon>Littorinimorpha</taxon>
        <taxon>Littorinoidea</taxon>
        <taxon>Littorinidae</taxon>
        <taxon>Littorina</taxon>
    </lineage>
</organism>
<accession>A0AAN9GGX9</accession>
<proteinExistence type="predicted"/>
<keyword evidence="2" id="KW-1185">Reference proteome</keyword>